<keyword evidence="2" id="KW-1185">Reference proteome</keyword>
<reference evidence="1" key="1">
    <citation type="submission" date="2024-04" db="EMBL/GenBank/DDBJ databases">
        <authorList>
            <consortium name="Molecular Ecology Group"/>
        </authorList>
    </citation>
    <scope>NUCLEOTIDE SEQUENCE</scope>
</reference>
<gene>
    <name evidence="1" type="ORF">LPLAT_LOCUS13938</name>
</gene>
<protein>
    <submittedName>
        <fullName evidence="1">Uncharacterized protein</fullName>
    </submittedName>
</protein>
<sequence>MFVERGLMDDEGAATVFVSVIRDNSCICRRCCRSSVAGHTIDKFGDLVGTIDCNVDDVIDDAVIVVDVGVRGGQFEPVSSFPSAPSPASPLLCLVCKQL</sequence>
<organism evidence="1 2">
    <name type="scientific">Lasius platythorax</name>
    <dbReference type="NCBI Taxonomy" id="488582"/>
    <lineage>
        <taxon>Eukaryota</taxon>
        <taxon>Metazoa</taxon>
        <taxon>Ecdysozoa</taxon>
        <taxon>Arthropoda</taxon>
        <taxon>Hexapoda</taxon>
        <taxon>Insecta</taxon>
        <taxon>Pterygota</taxon>
        <taxon>Neoptera</taxon>
        <taxon>Endopterygota</taxon>
        <taxon>Hymenoptera</taxon>
        <taxon>Apocrita</taxon>
        <taxon>Aculeata</taxon>
        <taxon>Formicoidea</taxon>
        <taxon>Formicidae</taxon>
        <taxon>Formicinae</taxon>
        <taxon>Lasius</taxon>
        <taxon>Lasius</taxon>
    </lineage>
</organism>
<dbReference type="EMBL" id="OZ034832">
    <property type="protein sequence ID" value="CAL1688912.1"/>
    <property type="molecule type" value="Genomic_DNA"/>
</dbReference>
<evidence type="ECO:0000313" key="1">
    <source>
        <dbReference type="EMBL" id="CAL1688912.1"/>
    </source>
</evidence>
<dbReference type="AlphaFoldDB" id="A0AAV2P9A3"/>
<accession>A0AAV2P9A3</accession>
<evidence type="ECO:0000313" key="2">
    <source>
        <dbReference type="Proteomes" id="UP001497644"/>
    </source>
</evidence>
<name>A0AAV2P9A3_9HYME</name>
<dbReference type="Proteomes" id="UP001497644">
    <property type="component" value="Chromosome 9"/>
</dbReference>
<proteinExistence type="predicted"/>